<feature type="transmembrane region" description="Helical" evidence="6">
    <location>
        <begin position="55"/>
        <end position="76"/>
    </location>
</feature>
<reference evidence="7" key="2">
    <citation type="submission" date="2025-09" db="UniProtKB">
        <authorList>
            <consortium name="Ensembl"/>
        </authorList>
    </citation>
    <scope>IDENTIFICATION</scope>
</reference>
<dbReference type="InterPro" id="IPR018503">
    <property type="entry name" value="Tetraspanin_CS"/>
</dbReference>
<keyword evidence="8" id="KW-1185">Reference proteome</keyword>
<keyword evidence="5 6" id="KW-0472">Membrane</keyword>
<feature type="transmembrane region" description="Helical" evidence="6">
    <location>
        <begin position="12"/>
        <end position="35"/>
    </location>
</feature>
<accession>A0A3Q2ZW37</accession>
<evidence type="ECO:0000256" key="1">
    <source>
        <dbReference type="ARBA" id="ARBA00004141"/>
    </source>
</evidence>
<dbReference type="GO" id="GO:1900746">
    <property type="term" value="P:regulation of vascular endothelial growth factor signaling pathway"/>
    <property type="evidence" value="ECO:0007669"/>
    <property type="project" value="TreeGrafter"/>
</dbReference>
<evidence type="ECO:0000256" key="5">
    <source>
        <dbReference type="ARBA" id="ARBA00023136"/>
    </source>
</evidence>
<dbReference type="Pfam" id="PF00335">
    <property type="entry name" value="Tetraspanin"/>
    <property type="match status" value="2"/>
</dbReference>
<name>A0A3Q2ZW37_KRYMA</name>
<evidence type="ECO:0000313" key="8">
    <source>
        <dbReference type="Proteomes" id="UP000264800"/>
    </source>
</evidence>
<dbReference type="PANTHER" id="PTHR19282:SF456">
    <property type="entry name" value="CD63 MOLECULE"/>
    <property type="match status" value="1"/>
</dbReference>
<evidence type="ECO:0000256" key="6">
    <source>
        <dbReference type="SAM" id="Phobius"/>
    </source>
</evidence>
<dbReference type="InterPro" id="IPR018499">
    <property type="entry name" value="Tetraspanin/Peripherin"/>
</dbReference>
<dbReference type="PROSITE" id="PS00421">
    <property type="entry name" value="TM4_1"/>
    <property type="match status" value="1"/>
</dbReference>
<feature type="transmembrane region" description="Helical" evidence="6">
    <location>
        <begin position="153"/>
        <end position="178"/>
    </location>
</feature>
<dbReference type="GO" id="GO:0005886">
    <property type="term" value="C:plasma membrane"/>
    <property type="evidence" value="ECO:0007669"/>
    <property type="project" value="TreeGrafter"/>
</dbReference>
<comment type="subcellular location">
    <subcellularLocation>
        <location evidence="1">Membrane</location>
        <topology evidence="1">Multi-pass membrane protein</topology>
    </subcellularLocation>
</comment>
<feature type="transmembrane region" description="Helical" evidence="6">
    <location>
        <begin position="83"/>
        <end position="107"/>
    </location>
</feature>
<dbReference type="Ensembl" id="ENSKMAT00000008247.1">
    <property type="protein sequence ID" value="ENSKMAP00000008121.1"/>
    <property type="gene ID" value="ENSKMAG00000006079.1"/>
</dbReference>
<evidence type="ECO:0000313" key="7">
    <source>
        <dbReference type="Ensembl" id="ENSKMAP00000008121.1"/>
    </source>
</evidence>
<dbReference type="Proteomes" id="UP000264800">
    <property type="component" value="Unplaced"/>
</dbReference>
<sequence length="188" mass="20792">MAVEGGMKCVKYLLFFFNFIFWLCGFALIIVGVMVQVSLHKTFMIHDATASAAPIVIITVGVLIFFIAFFGCCGAWKENHCMITTFAVLLSLIIVAEIAAAILGYVFRNKVSVDYSCCKIVTTNCGKNAMTDASKVYQKGCHDVVETFVRNNIQWVIVAAIVIAILQVMGVVFACLLMRSIRSEYEVM</sequence>
<dbReference type="InterPro" id="IPR000301">
    <property type="entry name" value="Tetraspanin_animals"/>
</dbReference>
<reference evidence="7" key="1">
    <citation type="submission" date="2025-08" db="UniProtKB">
        <authorList>
            <consortium name="Ensembl"/>
        </authorList>
    </citation>
    <scope>IDENTIFICATION</scope>
</reference>
<proteinExistence type="inferred from homology"/>
<organism evidence="7 8">
    <name type="scientific">Kryptolebias marmoratus</name>
    <name type="common">Mangrove killifish</name>
    <name type="synonym">Rivulus marmoratus</name>
    <dbReference type="NCBI Taxonomy" id="37003"/>
    <lineage>
        <taxon>Eukaryota</taxon>
        <taxon>Metazoa</taxon>
        <taxon>Chordata</taxon>
        <taxon>Craniata</taxon>
        <taxon>Vertebrata</taxon>
        <taxon>Euteleostomi</taxon>
        <taxon>Actinopterygii</taxon>
        <taxon>Neopterygii</taxon>
        <taxon>Teleostei</taxon>
        <taxon>Neoteleostei</taxon>
        <taxon>Acanthomorphata</taxon>
        <taxon>Ovalentaria</taxon>
        <taxon>Atherinomorphae</taxon>
        <taxon>Cyprinodontiformes</taxon>
        <taxon>Rivulidae</taxon>
        <taxon>Kryptolebias</taxon>
    </lineage>
</organism>
<evidence type="ECO:0000256" key="2">
    <source>
        <dbReference type="ARBA" id="ARBA00006840"/>
    </source>
</evidence>
<evidence type="ECO:0000256" key="3">
    <source>
        <dbReference type="ARBA" id="ARBA00022692"/>
    </source>
</evidence>
<keyword evidence="3 6" id="KW-0812">Transmembrane</keyword>
<dbReference type="PRINTS" id="PR00259">
    <property type="entry name" value="TMFOUR"/>
</dbReference>
<protein>
    <submittedName>
        <fullName evidence="7">CD63 molecule</fullName>
    </submittedName>
</protein>
<dbReference type="PIRSF" id="PIRSF002419">
    <property type="entry name" value="Tetraspanin"/>
    <property type="match status" value="1"/>
</dbReference>
<keyword evidence="4 6" id="KW-1133">Transmembrane helix</keyword>
<evidence type="ECO:0000256" key="4">
    <source>
        <dbReference type="ARBA" id="ARBA00022989"/>
    </source>
</evidence>
<dbReference type="AlphaFoldDB" id="A0A3Q2ZW37"/>
<dbReference type="PANTHER" id="PTHR19282">
    <property type="entry name" value="TETRASPANIN"/>
    <property type="match status" value="1"/>
</dbReference>
<dbReference type="GeneTree" id="ENSGT00940000156832"/>
<comment type="similarity">
    <text evidence="2">Belongs to the tetraspanin (TM4SF) family.</text>
</comment>